<dbReference type="PROSITE" id="PS50103">
    <property type="entry name" value="ZF_C3H1"/>
    <property type="match status" value="1"/>
</dbReference>
<dbReference type="EC" id="2.3.2.27" evidence="15"/>
<dbReference type="EMBL" id="JANBTW010000051">
    <property type="protein sequence ID" value="KAJ2675063.1"/>
    <property type="molecule type" value="Genomic_DNA"/>
</dbReference>
<dbReference type="CDD" id="cd16618">
    <property type="entry name" value="mRING-HC-C4C4_CNOT4"/>
    <property type="match status" value="1"/>
</dbReference>
<evidence type="ECO:0000256" key="6">
    <source>
        <dbReference type="ARBA" id="ARBA00023054"/>
    </source>
</evidence>
<dbReference type="SMART" id="SM00361">
    <property type="entry name" value="RRM_1"/>
    <property type="match status" value="1"/>
</dbReference>
<feature type="coiled-coil region" evidence="10">
    <location>
        <begin position="1233"/>
        <end position="1260"/>
    </location>
</feature>
<dbReference type="SUPFAM" id="SSF57850">
    <property type="entry name" value="RING/U-box"/>
    <property type="match status" value="1"/>
</dbReference>
<protein>
    <submittedName>
        <fullName evidence="15">Transcriptional repressor general negative regulator of transcription subunit 4</fullName>
        <ecNumber evidence="15">2.3.2.27</ecNumber>
    </submittedName>
</protein>
<evidence type="ECO:0000256" key="10">
    <source>
        <dbReference type="SAM" id="Coils"/>
    </source>
</evidence>
<dbReference type="InterPro" id="IPR012677">
    <property type="entry name" value="Nucleotide-bd_a/b_plait_sf"/>
</dbReference>
<dbReference type="Gene3D" id="3.30.40.10">
    <property type="entry name" value="Zinc/RING finger domain, C3HC4 (zinc finger)"/>
    <property type="match status" value="1"/>
</dbReference>
<evidence type="ECO:0000259" key="12">
    <source>
        <dbReference type="PROSITE" id="PS50089"/>
    </source>
</evidence>
<dbReference type="GO" id="GO:0061630">
    <property type="term" value="F:ubiquitin protein ligase activity"/>
    <property type="evidence" value="ECO:0007669"/>
    <property type="project" value="UniProtKB-EC"/>
</dbReference>
<name>A0A9W8KWX4_9FUNG</name>
<feature type="region of interest" description="Disordered" evidence="11">
    <location>
        <begin position="307"/>
        <end position="413"/>
    </location>
</feature>
<reference evidence="15" key="1">
    <citation type="submission" date="2022-07" db="EMBL/GenBank/DDBJ databases">
        <title>Phylogenomic reconstructions and comparative analyses of Kickxellomycotina fungi.</title>
        <authorList>
            <person name="Reynolds N.K."/>
            <person name="Stajich J.E."/>
            <person name="Barry K."/>
            <person name="Grigoriev I.V."/>
            <person name="Crous P."/>
            <person name="Smith M.E."/>
        </authorList>
    </citation>
    <scope>NUCLEOTIDE SEQUENCE</scope>
    <source>
        <strain evidence="15">NRRL 3115</strain>
    </source>
</reference>
<organism evidence="15 16">
    <name type="scientific">Coemansia spiralis</name>
    <dbReference type="NCBI Taxonomy" id="417178"/>
    <lineage>
        <taxon>Eukaryota</taxon>
        <taxon>Fungi</taxon>
        <taxon>Fungi incertae sedis</taxon>
        <taxon>Zoopagomycota</taxon>
        <taxon>Kickxellomycotina</taxon>
        <taxon>Kickxellomycetes</taxon>
        <taxon>Kickxellales</taxon>
        <taxon>Kickxellaceae</taxon>
        <taxon>Coemansia</taxon>
    </lineage>
</organism>
<evidence type="ECO:0000259" key="13">
    <source>
        <dbReference type="PROSITE" id="PS50102"/>
    </source>
</evidence>
<evidence type="ECO:0000256" key="5">
    <source>
        <dbReference type="ARBA" id="ARBA00022884"/>
    </source>
</evidence>
<dbReference type="Proteomes" id="UP001151518">
    <property type="component" value="Unassembled WGS sequence"/>
</dbReference>
<dbReference type="OrthoDB" id="1923159at2759"/>
<keyword evidence="4 9" id="KW-0862">Zinc</keyword>
<feature type="compositionally biased region" description="Polar residues" evidence="11">
    <location>
        <begin position="543"/>
        <end position="552"/>
    </location>
</feature>
<dbReference type="InterPro" id="IPR039515">
    <property type="entry name" value="NOT4_mRING-HC-C4C4"/>
</dbReference>
<dbReference type="GO" id="GO:0005634">
    <property type="term" value="C:nucleus"/>
    <property type="evidence" value="ECO:0007669"/>
    <property type="project" value="UniProtKB-SubCell"/>
</dbReference>
<gene>
    <name evidence="15" type="primary">NOT4</name>
    <name evidence="15" type="ORF">GGI25_004112</name>
</gene>
<dbReference type="InterPro" id="IPR001841">
    <property type="entry name" value="Znf_RING"/>
</dbReference>
<keyword evidence="15" id="KW-0808">Transferase</keyword>
<evidence type="ECO:0000256" key="4">
    <source>
        <dbReference type="ARBA" id="ARBA00022833"/>
    </source>
</evidence>
<keyword evidence="2 9" id="KW-0479">Metal-binding</keyword>
<feature type="domain" description="C3H1-type" evidence="14">
    <location>
        <begin position="187"/>
        <end position="214"/>
    </location>
</feature>
<dbReference type="FunFam" id="3.30.40.10:FF:000006">
    <property type="entry name" value="CCR4-NOT transcription complex subunit 4"/>
    <property type="match status" value="1"/>
</dbReference>
<feature type="coiled-coil region" evidence="10">
    <location>
        <begin position="72"/>
        <end position="99"/>
    </location>
</feature>
<dbReference type="Gene3D" id="3.30.70.330">
    <property type="match status" value="1"/>
</dbReference>
<feature type="zinc finger region" description="C3H1-type" evidence="9">
    <location>
        <begin position="187"/>
        <end position="214"/>
    </location>
</feature>
<evidence type="ECO:0000256" key="11">
    <source>
        <dbReference type="SAM" id="MobiDB-lite"/>
    </source>
</evidence>
<dbReference type="InterPro" id="IPR034261">
    <property type="entry name" value="CNOT4_RRM"/>
</dbReference>
<feature type="region of interest" description="Disordered" evidence="11">
    <location>
        <begin position="711"/>
        <end position="738"/>
    </location>
</feature>
<feature type="domain" description="RING-type" evidence="12">
    <location>
        <begin position="11"/>
        <end position="54"/>
    </location>
</feature>
<keyword evidence="5 8" id="KW-0694">RNA-binding</keyword>
<dbReference type="PROSITE" id="PS50102">
    <property type="entry name" value="RRM"/>
    <property type="match status" value="1"/>
</dbReference>
<feature type="region of interest" description="Disordered" evidence="11">
    <location>
        <begin position="460"/>
        <end position="479"/>
    </location>
</feature>
<feature type="compositionally biased region" description="Basic and acidic residues" evidence="11">
    <location>
        <begin position="563"/>
        <end position="573"/>
    </location>
</feature>
<feature type="compositionally biased region" description="Low complexity" evidence="11">
    <location>
        <begin position="495"/>
        <end position="505"/>
    </location>
</feature>
<evidence type="ECO:0000313" key="15">
    <source>
        <dbReference type="EMBL" id="KAJ2675063.1"/>
    </source>
</evidence>
<feature type="compositionally biased region" description="Polar residues" evidence="11">
    <location>
        <begin position="331"/>
        <end position="343"/>
    </location>
</feature>
<feature type="region of interest" description="Disordered" evidence="11">
    <location>
        <begin position="1066"/>
        <end position="1185"/>
    </location>
</feature>
<evidence type="ECO:0000256" key="1">
    <source>
        <dbReference type="ARBA" id="ARBA00004123"/>
    </source>
</evidence>
<evidence type="ECO:0000256" key="3">
    <source>
        <dbReference type="ARBA" id="ARBA00022771"/>
    </source>
</evidence>
<comment type="caution">
    <text evidence="15">The sequence shown here is derived from an EMBL/GenBank/DDBJ whole genome shotgun (WGS) entry which is preliminary data.</text>
</comment>
<dbReference type="InterPro" id="IPR000504">
    <property type="entry name" value="RRM_dom"/>
</dbReference>
<dbReference type="GO" id="GO:0008270">
    <property type="term" value="F:zinc ion binding"/>
    <property type="evidence" value="ECO:0007669"/>
    <property type="project" value="UniProtKB-KW"/>
</dbReference>
<dbReference type="GO" id="GO:0016567">
    <property type="term" value="P:protein ubiquitination"/>
    <property type="evidence" value="ECO:0007669"/>
    <property type="project" value="TreeGrafter"/>
</dbReference>
<dbReference type="InterPro" id="IPR003954">
    <property type="entry name" value="RRM_euk-type"/>
</dbReference>
<keyword evidence="3 9" id="KW-0863">Zinc-finger</keyword>
<dbReference type="Pfam" id="PF14570">
    <property type="entry name" value="zf-RING_4"/>
    <property type="match status" value="1"/>
</dbReference>
<evidence type="ECO:0000259" key="14">
    <source>
        <dbReference type="PROSITE" id="PS50103"/>
    </source>
</evidence>
<feature type="region of interest" description="Disordered" evidence="11">
    <location>
        <begin position="861"/>
        <end position="901"/>
    </location>
</feature>
<feature type="compositionally biased region" description="Low complexity" evidence="11">
    <location>
        <begin position="460"/>
        <end position="470"/>
    </location>
</feature>
<feature type="compositionally biased region" description="Low complexity" evidence="11">
    <location>
        <begin position="1288"/>
        <end position="1314"/>
    </location>
</feature>
<dbReference type="GO" id="GO:0030014">
    <property type="term" value="C:CCR4-NOT complex"/>
    <property type="evidence" value="ECO:0007669"/>
    <property type="project" value="InterPro"/>
</dbReference>
<keyword evidence="7" id="KW-0539">Nucleus</keyword>
<feature type="region of interest" description="Disordered" evidence="11">
    <location>
        <begin position="588"/>
        <end position="618"/>
    </location>
</feature>
<feature type="compositionally biased region" description="Polar residues" evidence="11">
    <location>
        <begin position="1108"/>
        <end position="1121"/>
    </location>
</feature>
<feature type="region of interest" description="Disordered" evidence="11">
    <location>
        <begin position="1269"/>
        <end position="1314"/>
    </location>
</feature>
<evidence type="ECO:0000256" key="2">
    <source>
        <dbReference type="ARBA" id="ARBA00022723"/>
    </source>
</evidence>
<feature type="compositionally biased region" description="Low complexity" evidence="11">
    <location>
        <begin position="389"/>
        <end position="408"/>
    </location>
</feature>
<evidence type="ECO:0000256" key="8">
    <source>
        <dbReference type="PROSITE-ProRule" id="PRU00176"/>
    </source>
</evidence>
<dbReference type="InterPro" id="IPR013083">
    <property type="entry name" value="Znf_RING/FYVE/PHD"/>
</dbReference>
<comment type="subcellular location">
    <subcellularLocation>
        <location evidence="1">Nucleus</location>
    </subcellularLocation>
</comment>
<feature type="compositionally biased region" description="Low complexity" evidence="11">
    <location>
        <begin position="1068"/>
        <end position="1086"/>
    </location>
</feature>
<evidence type="ECO:0000256" key="7">
    <source>
        <dbReference type="ARBA" id="ARBA00023242"/>
    </source>
</evidence>
<evidence type="ECO:0000256" key="9">
    <source>
        <dbReference type="PROSITE-ProRule" id="PRU00723"/>
    </source>
</evidence>
<dbReference type="PANTHER" id="PTHR12603:SF0">
    <property type="entry name" value="CCR4-NOT TRANSCRIPTION COMPLEX SUBUNIT 4"/>
    <property type="match status" value="1"/>
</dbReference>
<proteinExistence type="predicted"/>
<feature type="region of interest" description="Disordered" evidence="11">
    <location>
        <begin position="485"/>
        <end position="575"/>
    </location>
</feature>
<dbReference type="InterPro" id="IPR035979">
    <property type="entry name" value="RBD_domain_sf"/>
</dbReference>
<feature type="region of interest" description="Disordered" evidence="11">
    <location>
        <begin position="813"/>
        <end position="832"/>
    </location>
</feature>
<evidence type="ECO:0000313" key="16">
    <source>
        <dbReference type="Proteomes" id="UP001151518"/>
    </source>
</evidence>
<feature type="region of interest" description="Disordered" evidence="11">
    <location>
        <begin position="231"/>
        <end position="289"/>
    </location>
</feature>
<sequence length="1314" mass="135283">MSSSEVEDWECPLCMEEMDIDDRGFFPCECGYQICRFCHYRISEDFGGRCPACRRLYSEQTPKWKPISPAQVAKIKTEKKAKEREKREIESNNRRHLANVRVVQKNLVYVIGLPSNLATEETLRSYDYFGQFGRINKIVVNRRQAGASAHHPTVGVYVTYATKEEATRSINAVDGSMLENRVLRATFGTTKYCSYYLRSIPCQNPNCMYLHEPGEEADSFTKEDLAANRVGARDPNQDHPDLYEHDDHSSNRASTRSPNVHLGSGRVATVPAPSLAGSHGNGKTQPPVTAATAAAAAATAAAATAPASTAMSAARLRKPSEANGSRPRSVEPNSQGIENNTGSALPATASWASRAMAKKPTASSAVDLKARKSESGGTMTLRMVPASRSKTTAPTHAKSTASATATPTNPSQNAVLSALPASSARNHSKQTASQAAPETLHLSSVLSNVSVAASSVPAEDTLSSLSPSSSAQQQHHPMLQQLTRERKQQLRHQNKLQQKQANAADAEMDADTEAEAPKRRGESFASEAGATITAKQSHKGRTSKSNAPVSASENKEPASSAADKTDEQAKLESKNSAIVGVESAVNAEESANKGSTQQAAELPSFGAPAQAAAESGDAISPGNISTLVGAAGTQDIQPSSGHANSALSFQSITDSLFAQLNAKVSTMPSGNALSGFSNTPSFDGHAAAGMRAPGYPISGVDPLLFPPSVGGGDTATSTGVAGRAGGPPDAPASFSLFSGQPLTQWGGSGAASGAYTQNSLNSLLGDASMLGAPAGGSSLSQQSLRQRSRWDFAHADEASAQAELQSVLGRGLGGSSGTIGQQQTQAVPGASATLASSRDLGMFSTPIQNNYATNSWGGIQAQQRHQMDGASAPLAPPGFGGRPRTDGGSLSPLASDTPPIGIGAIGPNTLLSRLIGQTPASSSNGVSNEQPQQLSQLVLQDPSIISSYMTMPNSASSILPQQQQQQQQGRGRADPNVLNSLLSRLHLGRGEGESTLHSGMGGTMAPPPQSLQYNMAASSSVPPGISPLDMAAGSSISPAHGMAYLDGAGVNAGAAALSAGSRVQLQHGISGPPSGIISRGSTAPGSPLGPPPGIASPPSGEIAGGQGQASMVSRSANSSGRSRFLNHFSGEGPQKAGMEASRQQQARRSSEAGDGGKAANEVGSREEDSEARMVNGVPPGLPTTGLFGELLRRAKQDGLSARATGKSDSGCRAADGGVDLGGGGTFVSGKMMLSDIERKLDAARREAQELQAQLTTVIGQNQSVMWALANGGSSNSGNGGAGGGEPEATSSTGGNNNSSNSTSASANRATGGMV</sequence>
<dbReference type="PROSITE" id="PS50089">
    <property type="entry name" value="ZF_RING_2"/>
    <property type="match status" value="1"/>
</dbReference>
<dbReference type="PANTHER" id="PTHR12603">
    <property type="entry name" value="CCR4-NOT TRANSCRIPTION COMPLEX RELATED"/>
    <property type="match status" value="1"/>
</dbReference>
<feature type="compositionally biased region" description="Basic and acidic residues" evidence="11">
    <location>
        <begin position="231"/>
        <end position="250"/>
    </location>
</feature>
<feature type="domain" description="RRM" evidence="13">
    <location>
        <begin position="106"/>
        <end position="190"/>
    </location>
</feature>
<feature type="region of interest" description="Disordered" evidence="11">
    <location>
        <begin position="955"/>
        <end position="974"/>
    </location>
</feature>
<dbReference type="GO" id="GO:0003723">
    <property type="term" value="F:RNA binding"/>
    <property type="evidence" value="ECO:0007669"/>
    <property type="project" value="UniProtKB-UniRule"/>
</dbReference>
<dbReference type="CDD" id="cd12438">
    <property type="entry name" value="RRM_CNOT4"/>
    <property type="match status" value="1"/>
</dbReference>
<dbReference type="SUPFAM" id="SSF54928">
    <property type="entry name" value="RNA-binding domain, RBD"/>
    <property type="match status" value="1"/>
</dbReference>
<dbReference type="InterPro" id="IPR000571">
    <property type="entry name" value="Znf_CCCH"/>
</dbReference>
<keyword evidence="15" id="KW-0012">Acyltransferase</keyword>
<keyword evidence="6 10" id="KW-0175">Coiled coil</keyword>
<accession>A0A9W8KWX4</accession>
<dbReference type="InterPro" id="IPR039780">
    <property type="entry name" value="Mot2"/>
</dbReference>
<dbReference type="Pfam" id="PF00076">
    <property type="entry name" value="RRM_1"/>
    <property type="match status" value="1"/>
</dbReference>